<reference evidence="2 3" key="1">
    <citation type="journal article" date="2018" name="Sci. Rep.">
        <title>Genome sequence of the cauliflower mushroom Sparassis crispa (Hanabiratake) and its association with beneficial usage.</title>
        <authorList>
            <person name="Kiyama R."/>
            <person name="Furutani Y."/>
            <person name="Kawaguchi K."/>
            <person name="Nakanishi T."/>
        </authorList>
    </citation>
    <scope>NUCLEOTIDE SEQUENCE [LARGE SCALE GENOMIC DNA]</scope>
</reference>
<feature type="compositionally biased region" description="Basic and acidic residues" evidence="1">
    <location>
        <begin position="243"/>
        <end position="255"/>
    </location>
</feature>
<accession>A0A401G7A9</accession>
<proteinExistence type="predicted"/>
<evidence type="ECO:0000313" key="3">
    <source>
        <dbReference type="Proteomes" id="UP000287166"/>
    </source>
</evidence>
<feature type="compositionally biased region" description="Low complexity" evidence="1">
    <location>
        <begin position="188"/>
        <end position="203"/>
    </location>
</feature>
<evidence type="ECO:0000313" key="2">
    <source>
        <dbReference type="EMBL" id="GBE78055.1"/>
    </source>
</evidence>
<dbReference type="OrthoDB" id="2537258at2759"/>
<dbReference type="GeneID" id="38774972"/>
<dbReference type="InParanoid" id="A0A401G7A9"/>
<feature type="region of interest" description="Disordered" evidence="1">
    <location>
        <begin position="133"/>
        <end position="255"/>
    </location>
</feature>
<evidence type="ECO:0000256" key="1">
    <source>
        <dbReference type="SAM" id="MobiDB-lite"/>
    </source>
</evidence>
<dbReference type="EMBL" id="BFAD01000001">
    <property type="protein sequence ID" value="GBE78055.1"/>
    <property type="molecule type" value="Genomic_DNA"/>
</dbReference>
<sequence>MNALPPAPLPLDNNRFAYHPPHRIDQPLDTAIASVWHLLDQAPPPTLREILEAYKTKGDGDRDMLIAMLNAKSAEDQRLASVASLHRTMLDMYQAPMRPSLAPLHIADSHPAYPSSHYSNSLYHSHVHEAYDHPRRAEPSHSQPPPAAHQSRKRRRASQSPPPQPRAYRPRERLDQPAHDLPFPPSPFSSASTHSNRSGSGSPRSRESIAIGALLSSGSPASLRDRAVDAVSAERSTSGRTTSPRDRRDKRDGHT</sequence>
<organism evidence="2 3">
    <name type="scientific">Sparassis crispa</name>
    <dbReference type="NCBI Taxonomy" id="139825"/>
    <lineage>
        <taxon>Eukaryota</taxon>
        <taxon>Fungi</taxon>
        <taxon>Dikarya</taxon>
        <taxon>Basidiomycota</taxon>
        <taxon>Agaricomycotina</taxon>
        <taxon>Agaricomycetes</taxon>
        <taxon>Polyporales</taxon>
        <taxon>Sparassidaceae</taxon>
        <taxon>Sparassis</taxon>
    </lineage>
</organism>
<feature type="compositionally biased region" description="Low complexity" evidence="1">
    <location>
        <begin position="212"/>
        <end position="222"/>
    </location>
</feature>
<protein>
    <submittedName>
        <fullName evidence="2">Uncharacterized protein</fullName>
    </submittedName>
</protein>
<gene>
    <name evidence="2" type="ORF">SCP_0109370</name>
</gene>
<dbReference type="Proteomes" id="UP000287166">
    <property type="component" value="Unassembled WGS sequence"/>
</dbReference>
<dbReference type="AlphaFoldDB" id="A0A401G7A9"/>
<dbReference type="RefSeq" id="XP_027608968.1">
    <property type="nucleotide sequence ID" value="XM_027753167.1"/>
</dbReference>
<comment type="caution">
    <text evidence="2">The sequence shown here is derived from an EMBL/GenBank/DDBJ whole genome shotgun (WGS) entry which is preliminary data.</text>
</comment>
<feature type="compositionally biased region" description="Basic and acidic residues" evidence="1">
    <location>
        <begin position="169"/>
        <end position="178"/>
    </location>
</feature>
<keyword evidence="3" id="KW-1185">Reference proteome</keyword>
<name>A0A401G7A9_9APHY</name>